<dbReference type="EMBL" id="KB456261">
    <property type="protein sequence ID" value="EMF14951.1"/>
    <property type="molecule type" value="Genomic_DNA"/>
</dbReference>
<evidence type="ECO:0008006" key="4">
    <source>
        <dbReference type="Google" id="ProtNLM"/>
    </source>
</evidence>
<evidence type="ECO:0000313" key="3">
    <source>
        <dbReference type="Proteomes" id="UP000016931"/>
    </source>
</evidence>
<feature type="region of interest" description="Disordered" evidence="1">
    <location>
        <begin position="591"/>
        <end position="657"/>
    </location>
</feature>
<proteinExistence type="predicted"/>
<dbReference type="Proteomes" id="UP000016931">
    <property type="component" value="Unassembled WGS sequence"/>
</dbReference>
<dbReference type="HOGENOM" id="CLU_331550_0_0_1"/>
<dbReference type="OMA" id="NAHMSST"/>
<feature type="compositionally biased region" description="Low complexity" evidence="1">
    <location>
        <begin position="761"/>
        <end position="772"/>
    </location>
</feature>
<dbReference type="OrthoDB" id="5369448at2759"/>
<dbReference type="AlphaFoldDB" id="M3C3Y5"/>
<dbReference type="eggNOG" id="ENOG502SAW3">
    <property type="taxonomic scope" value="Eukaryota"/>
</dbReference>
<feature type="region of interest" description="Disordered" evidence="1">
    <location>
        <begin position="1"/>
        <end position="184"/>
    </location>
</feature>
<organism evidence="2 3">
    <name type="scientific">Sphaerulina musiva (strain SO2202)</name>
    <name type="common">Poplar stem canker fungus</name>
    <name type="synonym">Septoria musiva</name>
    <dbReference type="NCBI Taxonomy" id="692275"/>
    <lineage>
        <taxon>Eukaryota</taxon>
        <taxon>Fungi</taxon>
        <taxon>Dikarya</taxon>
        <taxon>Ascomycota</taxon>
        <taxon>Pezizomycotina</taxon>
        <taxon>Dothideomycetes</taxon>
        <taxon>Dothideomycetidae</taxon>
        <taxon>Mycosphaerellales</taxon>
        <taxon>Mycosphaerellaceae</taxon>
        <taxon>Sphaerulina</taxon>
    </lineage>
</organism>
<keyword evidence="3" id="KW-1185">Reference proteome</keyword>
<feature type="region of interest" description="Disordered" evidence="1">
    <location>
        <begin position="716"/>
        <end position="836"/>
    </location>
</feature>
<feature type="compositionally biased region" description="Low complexity" evidence="1">
    <location>
        <begin position="141"/>
        <end position="157"/>
    </location>
</feature>
<name>M3C3Y5_SPHMS</name>
<feature type="compositionally biased region" description="Low complexity" evidence="1">
    <location>
        <begin position="278"/>
        <end position="293"/>
    </location>
</feature>
<dbReference type="RefSeq" id="XP_016763072.1">
    <property type="nucleotide sequence ID" value="XM_016902370.1"/>
</dbReference>
<gene>
    <name evidence="2" type="ORF">SEPMUDRAFT_130728</name>
</gene>
<sequence>MAKPSKTRQVEGDDDPKEQMKTKTHSLPEELRPSLSRTDSAYSELKRGEDGYSSQGRLHEREDEEDEEDVALQRGADRDTDDADDERRESVFTFASISSLPESAYEMDPANEKGVMHKPYTPMTIRPSFRRPESVRRMQMSSPTPSERSLRRSLLSSQRVRTPNSGKSSVKGSPRRPKWAHEKEEEEKKEYPLVLLHMTLLPIELRWSKETMEELLSGDTLESLQLLQSRLSSTILQRGILIPHPKDEYELLEERLLEALELKTERVTKCGHFRARESSSSASSEDSGVGSSVEDVDDGTSCRTCHRHLSAVSTAVGGGRKWSIKVFAANGLMRASAWTAAWSEMESVDIEIMPWIDEDVRKSLDARTLKEEVEENARQEEEMRRIATTAEEQFRVESVREAKMWDEQACRDGREQQEDFKKPTDHKMSISKENTVEEDLHPVSRKADDLPPVYPRKDIPLSLLLRNYIFLLAQDKRNVLIFGLTLLTLFFGLRASLGPVTTSLPLPPPIYEHIDAPLPTLQHTSKPSFSSPAQPALPAFVASSAIEQVESIFERTTAAVETSTTSSFSAMLPSITEDAVFASSESVVEEASNEASATESAASTSAARIAEEETPSEASSTESVASTLPKNAGEEDTPKEAIATEGPEVSTSSESVVEKDIRKEAIATESPAASISPESVLEEGIPKEAIAIESVASTSADGLEVEETAKEAITIESVASTSADSLEEEDIRKEAIATESVASTSPDSLGEEETPKEAITTKSPAVSTSSESVVEEETPKEAIAIESVASTSPESQVDEDTPNESPESPVEEEEEEEEPLTIPTIPNPASIISTAEYTEQQQCLNTASPRHILLEEDAQQRQQQ</sequence>
<protein>
    <recommendedName>
        <fullName evidence="4">Pathway-specific nitrogen regulator</fullName>
    </recommendedName>
</protein>
<feature type="compositionally biased region" description="Low complexity" evidence="1">
    <location>
        <begin position="593"/>
        <end position="608"/>
    </location>
</feature>
<feature type="compositionally biased region" description="Acidic residues" evidence="1">
    <location>
        <begin position="809"/>
        <end position="819"/>
    </location>
</feature>
<feature type="compositionally biased region" description="Polar residues" evidence="1">
    <location>
        <begin position="158"/>
        <end position="171"/>
    </location>
</feature>
<dbReference type="STRING" id="692275.M3C3Y5"/>
<accession>M3C3Y5</accession>
<feature type="compositionally biased region" description="Low complexity" evidence="1">
    <location>
        <begin position="616"/>
        <end position="627"/>
    </location>
</feature>
<evidence type="ECO:0000313" key="2">
    <source>
        <dbReference type="EMBL" id="EMF14951.1"/>
    </source>
</evidence>
<dbReference type="GeneID" id="27899507"/>
<feature type="region of interest" description="Disordered" evidence="1">
    <location>
        <begin position="274"/>
        <end position="297"/>
    </location>
</feature>
<evidence type="ECO:0000256" key="1">
    <source>
        <dbReference type="SAM" id="MobiDB-lite"/>
    </source>
</evidence>
<reference evidence="2 3" key="1">
    <citation type="journal article" date="2012" name="PLoS Pathog.">
        <title>Diverse lifestyles and strategies of plant pathogenesis encoded in the genomes of eighteen Dothideomycetes fungi.</title>
        <authorList>
            <person name="Ohm R.A."/>
            <person name="Feau N."/>
            <person name="Henrissat B."/>
            <person name="Schoch C.L."/>
            <person name="Horwitz B.A."/>
            <person name="Barry K.W."/>
            <person name="Condon B.J."/>
            <person name="Copeland A.C."/>
            <person name="Dhillon B."/>
            <person name="Glaser F."/>
            <person name="Hesse C.N."/>
            <person name="Kosti I."/>
            <person name="LaButti K."/>
            <person name="Lindquist E.A."/>
            <person name="Lucas S."/>
            <person name="Salamov A.A."/>
            <person name="Bradshaw R.E."/>
            <person name="Ciuffetti L."/>
            <person name="Hamelin R.C."/>
            <person name="Kema G.H.J."/>
            <person name="Lawrence C."/>
            <person name="Scott J.A."/>
            <person name="Spatafora J.W."/>
            <person name="Turgeon B.G."/>
            <person name="de Wit P.J.G.M."/>
            <person name="Zhong S."/>
            <person name="Goodwin S.B."/>
            <person name="Grigoriev I.V."/>
        </authorList>
    </citation>
    <scope>NUCLEOTIDE SEQUENCE [LARGE SCALE GENOMIC DNA]</scope>
    <source>
        <strain evidence="2 3">SO2202</strain>
    </source>
</reference>
<feature type="compositionally biased region" description="Basic and acidic residues" evidence="1">
    <location>
        <begin position="17"/>
        <end position="32"/>
    </location>
</feature>